<dbReference type="RefSeq" id="WP_371756017.1">
    <property type="nucleotide sequence ID" value="NZ_JAYJLD010000057.1"/>
</dbReference>
<dbReference type="InterPro" id="IPR012854">
    <property type="entry name" value="Cu_amine_oxidase-like_N"/>
</dbReference>
<accession>A0ABU5ZQX2</accession>
<dbReference type="Proteomes" id="UP001310386">
    <property type="component" value="Unassembled WGS sequence"/>
</dbReference>
<dbReference type="InterPro" id="IPR011330">
    <property type="entry name" value="Glyco_hydro/deAcase_b/a-brl"/>
</dbReference>
<evidence type="ECO:0000259" key="2">
    <source>
        <dbReference type="PROSITE" id="PS51677"/>
    </source>
</evidence>
<organism evidence="3 4">
    <name type="scientific">Ferviditalea candida</name>
    <dbReference type="NCBI Taxonomy" id="3108399"/>
    <lineage>
        <taxon>Bacteria</taxon>
        <taxon>Bacillati</taxon>
        <taxon>Bacillota</taxon>
        <taxon>Bacilli</taxon>
        <taxon>Bacillales</taxon>
        <taxon>Paenibacillaceae</taxon>
        <taxon>Ferviditalea</taxon>
    </lineage>
</organism>
<reference evidence="3" key="1">
    <citation type="submission" date="2023-12" db="EMBL/GenBank/DDBJ databases">
        <title>Fervidustalea candida gen. nov., sp. nov., a novel member of the family Paenibacillaceae isolated from a geothermal area.</title>
        <authorList>
            <person name="Li W.-J."/>
            <person name="Jiao J.-Y."/>
            <person name="Chen Y."/>
        </authorList>
    </citation>
    <scope>NUCLEOTIDE SEQUENCE</scope>
    <source>
        <strain evidence="3">SYSU GA230002</strain>
    </source>
</reference>
<gene>
    <name evidence="3" type="ORF">VF724_19930</name>
</gene>
<dbReference type="Gene3D" id="3.30.457.10">
    <property type="entry name" value="Copper amine oxidase-like, N-terminal domain"/>
    <property type="match status" value="1"/>
</dbReference>
<dbReference type="Pfam" id="PF07833">
    <property type="entry name" value="Cu_amine_oxidN1"/>
    <property type="match status" value="1"/>
</dbReference>
<name>A0ABU5ZQX2_9BACL</name>
<dbReference type="InterPro" id="IPR002509">
    <property type="entry name" value="NODB_dom"/>
</dbReference>
<dbReference type="CDD" id="cd10944">
    <property type="entry name" value="CE4_SmPgdA_like"/>
    <property type="match status" value="1"/>
</dbReference>
<feature type="chain" id="PRO_5046905695" evidence="1">
    <location>
        <begin position="37"/>
        <end position="501"/>
    </location>
</feature>
<keyword evidence="1" id="KW-0732">Signal</keyword>
<dbReference type="PANTHER" id="PTHR10587:SF125">
    <property type="entry name" value="POLYSACCHARIDE DEACETYLASE YHEN-RELATED"/>
    <property type="match status" value="1"/>
</dbReference>
<dbReference type="PANTHER" id="PTHR10587">
    <property type="entry name" value="GLYCOSYL TRANSFERASE-RELATED"/>
    <property type="match status" value="1"/>
</dbReference>
<evidence type="ECO:0000313" key="4">
    <source>
        <dbReference type="Proteomes" id="UP001310386"/>
    </source>
</evidence>
<protein>
    <submittedName>
        <fullName evidence="3">Polysaccharide deacetylase</fullName>
    </submittedName>
</protein>
<dbReference type="EMBL" id="JAYJLD010000057">
    <property type="protein sequence ID" value="MEB3103890.1"/>
    <property type="molecule type" value="Genomic_DNA"/>
</dbReference>
<keyword evidence="4" id="KW-1185">Reference proteome</keyword>
<comment type="caution">
    <text evidence="3">The sequence shown here is derived from an EMBL/GenBank/DDBJ whole genome shotgun (WGS) entry which is preliminary data.</text>
</comment>
<dbReference type="SUPFAM" id="SSF88713">
    <property type="entry name" value="Glycoside hydrolase/deacetylase"/>
    <property type="match status" value="1"/>
</dbReference>
<proteinExistence type="predicted"/>
<dbReference type="Pfam" id="PF01522">
    <property type="entry name" value="Polysacc_deac_1"/>
    <property type="match status" value="1"/>
</dbReference>
<feature type="signal peptide" evidence="1">
    <location>
        <begin position="1"/>
        <end position="36"/>
    </location>
</feature>
<dbReference type="Gene3D" id="3.20.20.370">
    <property type="entry name" value="Glycoside hydrolase/deacetylase"/>
    <property type="match status" value="1"/>
</dbReference>
<dbReference type="PROSITE" id="PS51677">
    <property type="entry name" value="NODB"/>
    <property type="match status" value="1"/>
</dbReference>
<dbReference type="SUPFAM" id="SSF55383">
    <property type="entry name" value="Copper amine oxidase, domain N"/>
    <property type="match status" value="1"/>
</dbReference>
<evidence type="ECO:0000313" key="3">
    <source>
        <dbReference type="EMBL" id="MEB3103890.1"/>
    </source>
</evidence>
<dbReference type="InterPro" id="IPR036582">
    <property type="entry name" value="Mao_N_sf"/>
</dbReference>
<feature type="domain" description="NodB homology" evidence="2">
    <location>
        <begin position="74"/>
        <end position="259"/>
    </location>
</feature>
<dbReference type="InterPro" id="IPR050248">
    <property type="entry name" value="Polysacc_deacetylase_ArnD"/>
</dbReference>
<sequence length="501" mass="56615">MKRKSVKKTRFSASSVISLLLVCMLCLLQPAAPVMAEQAGAGPAVRQNPADIYHTLASGERVFLPRDYAVPVKPTVYLTFDDGPSRLTPKVLDILKREGIQATFFVLGELAEGNPKMIQRIVREGHSIGNHSYNHEYSQLYDSFDHFWGQIQKTEDILYGIAGIRPRLIRAPGGTFGHFDPFYFYYLDQAGYQVYDWNIDSGDSKRRHVPSGEMISEVEKGPFPHEIYLLMHDGSGHDESVKALPEIIRFFKQKGYVFAPLTPSVRPIMFHSGKLLHPRFTSLPTFERNMADVTDYERRFSGGAAGAVGLAEANLEQLQSLIHQSEVAVSESAKALQLLQNPPLQVRWEAGQQQKILDLEQYDLRNDSIFVPVRQFVEGMGGTVEWNEDAGTVKVRYGYRTMTCNIDSRILTVNSVQGTEERNVLAGVYLENGSVMIQLRTAATLLGMQIDDYSLEQGKREIFISQVKPPLLALFETEWLRMRSNSFYAYMNQLVTKYSFS</sequence>
<evidence type="ECO:0000256" key="1">
    <source>
        <dbReference type="SAM" id="SignalP"/>
    </source>
</evidence>